<accession>A0A392V878</accession>
<dbReference type="EMBL" id="LXQA011067844">
    <property type="protein sequence ID" value="MCI83469.1"/>
    <property type="molecule type" value="Genomic_DNA"/>
</dbReference>
<feature type="transmembrane region" description="Helical" evidence="1">
    <location>
        <begin position="6"/>
        <end position="28"/>
    </location>
</feature>
<keyword evidence="1" id="KW-1133">Transmembrane helix</keyword>
<dbReference type="AlphaFoldDB" id="A0A392V878"/>
<protein>
    <submittedName>
        <fullName evidence="2">Uncharacterized protein</fullName>
    </submittedName>
</protein>
<evidence type="ECO:0000256" key="1">
    <source>
        <dbReference type="SAM" id="Phobius"/>
    </source>
</evidence>
<sequence length="34" mass="4036">MLVVQWVLSIVTRFAIRFGTWYGFGYAVRNSQRI</sequence>
<dbReference type="Proteomes" id="UP000265520">
    <property type="component" value="Unassembled WGS sequence"/>
</dbReference>
<feature type="non-terminal residue" evidence="2">
    <location>
        <position position="34"/>
    </location>
</feature>
<keyword evidence="1" id="KW-0472">Membrane</keyword>
<name>A0A392V878_9FABA</name>
<evidence type="ECO:0000313" key="3">
    <source>
        <dbReference type="Proteomes" id="UP000265520"/>
    </source>
</evidence>
<keyword evidence="3" id="KW-1185">Reference proteome</keyword>
<evidence type="ECO:0000313" key="2">
    <source>
        <dbReference type="EMBL" id="MCI83469.1"/>
    </source>
</evidence>
<comment type="caution">
    <text evidence="2">The sequence shown here is derived from an EMBL/GenBank/DDBJ whole genome shotgun (WGS) entry which is preliminary data.</text>
</comment>
<proteinExistence type="predicted"/>
<keyword evidence="1" id="KW-0812">Transmembrane</keyword>
<reference evidence="2 3" key="1">
    <citation type="journal article" date="2018" name="Front. Plant Sci.">
        <title>Red Clover (Trifolium pratense) and Zigzag Clover (T. medium) - A Picture of Genomic Similarities and Differences.</title>
        <authorList>
            <person name="Dluhosova J."/>
            <person name="Istvanek J."/>
            <person name="Nedelnik J."/>
            <person name="Repkova J."/>
        </authorList>
    </citation>
    <scope>NUCLEOTIDE SEQUENCE [LARGE SCALE GENOMIC DNA]</scope>
    <source>
        <strain evidence="3">cv. 10/8</strain>
        <tissue evidence="2">Leaf</tissue>
    </source>
</reference>
<organism evidence="2 3">
    <name type="scientific">Trifolium medium</name>
    <dbReference type="NCBI Taxonomy" id="97028"/>
    <lineage>
        <taxon>Eukaryota</taxon>
        <taxon>Viridiplantae</taxon>
        <taxon>Streptophyta</taxon>
        <taxon>Embryophyta</taxon>
        <taxon>Tracheophyta</taxon>
        <taxon>Spermatophyta</taxon>
        <taxon>Magnoliopsida</taxon>
        <taxon>eudicotyledons</taxon>
        <taxon>Gunneridae</taxon>
        <taxon>Pentapetalae</taxon>
        <taxon>rosids</taxon>
        <taxon>fabids</taxon>
        <taxon>Fabales</taxon>
        <taxon>Fabaceae</taxon>
        <taxon>Papilionoideae</taxon>
        <taxon>50 kb inversion clade</taxon>
        <taxon>NPAAA clade</taxon>
        <taxon>Hologalegina</taxon>
        <taxon>IRL clade</taxon>
        <taxon>Trifolieae</taxon>
        <taxon>Trifolium</taxon>
    </lineage>
</organism>